<dbReference type="EMBL" id="LAZR01040231">
    <property type="protein sequence ID" value="KKL15010.1"/>
    <property type="molecule type" value="Genomic_DNA"/>
</dbReference>
<protein>
    <submittedName>
        <fullName evidence="1">Uncharacterized protein</fullName>
    </submittedName>
</protein>
<comment type="caution">
    <text evidence="1">The sequence shown here is derived from an EMBL/GenBank/DDBJ whole genome shotgun (WGS) entry which is preliminary data.</text>
</comment>
<sequence>KLEIKFKNEQEACTILELARYANVHTQKPLVSDELLFIARYPEQARKILTVIPPS</sequence>
<organism evidence="1">
    <name type="scientific">marine sediment metagenome</name>
    <dbReference type="NCBI Taxonomy" id="412755"/>
    <lineage>
        <taxon>unclassified sequences</taxon>
        <taxon>metagenomes</taxon>
        <taxon>ecological metagenomes</taxon>
    </lineage>
</organism>
<name>A0A0F9B025_9ZZZZ</name>
<feature type="non-terminal residue" evidence="1">
    <location>
        <position position="1"/>
    </location>
</feature>
<proteinExistence type="predicted"/>
<gene>
    <name evidence="1" type="ORF">LCGC14_2509920</name>
</gene>
<accession>A0A0F9B025</accession>
<evidence type="ECO:0000313" key="1">
    <source>
        <dbReference type="EMBL" id="KKL15010.1"/>
    </source>
</evidence>
<reference evidence="1" key="1">
    <citation type="journal article" date="2015" name="Nature">
        <title>Complex archaea that bridge the gap between prokaryotes and eukaryotes.</title>
        <authorList>
            <person name="Spang A."/>
            <person name="Saw J.H."/>
            <person name="Jorgensen S.L."/>
            <person name="Zaremba-Niedzwiedzka K."/>
            <person name="Martijn J."/>
            <person name="Lind A.E."/>
            <person name="van Eijk R."/>
            <person name="Schleper C."/>
            <person name="Guy L."/>
            <person name="Ettema T.J."/>
        </authorList>
    </citation>
    <scope>NUCLEOTIDE SEQUENCE</scope>
</reference>
<dbReference type="AlphaFoldDB" id="A0A0F9B025"/>